<organism evidence="2 3">
    <name type="scientific">Lacimicrobium alkaliphilum</name>
    <dbReference type="NCBI Taxonomy" id="1526571"/>
    <lineage>
        <taxon>Bacteria</taxon>
        <taxon>Pseudomonadati</taxon>
        <taxon>Pseudomonadota</taxon>
        <taxon>Gammaproteobacteria</taxon>
        <taxon>Alteromonadales</taxon>
        <taxon>Alteromonadaceae</taxon>
        <taxon>Lacimicrobium</taxon>
    </lineage>
</organism>
<feature type="transmembrane region" description="Helical" evidence="1">
    <location>
        <begin position="211"/>
        <end position="229"/>
    </location>
</feature>
<feature type="transmembrane region" description="Helical" evidence="1">
    <location>
        <begin position="183"/>
        <end position="205"/>
    </location>
</feature>
<comment type="caution">
    <text evidence="2">The sequence shown here is derived from an EMBL/GenBank/DDBJ whole genome shotgun (WGS) entry which is preliminary data.</text>
</comment>
<feature type="transmembrane region" description="Helical" evidence="1">
    <location>
        <begin position="6"/>
        <end position="25"/>
    </location>
</feature>
<reference evidence="3" key="1">
    <citation type="journal article" date="2019" name="Int. J. Syst. Evol. Microbiol.">
        <title>The Global Catalogue of Microorganisms (GCM) 10K type strain sequencing project: providing services to taxonomists for standard genome sequencing and annotation.</title>
        <authorList>
            <consortium name="The Broad Institute Genomics Platform"/>
            <consortium name="The Broad Institute Genome Sequencing Center for Infectious Disease"/>
            <person name="Wu L."/>
            <person name="Ma J."/>
        </authorList>
    </citation>
    <scope>NUCLEOTIDE SEQUENCE [LARGE SCALE GENOMIC DNA]</scope>
    <source>
        <strain evidence="3">CGMCC 1.12923</strain>
    </source>
</reference>
<dbReference type="EMBL" id="BMGJ01000001">
    <property type="protein sequence ID" value="GGD49411.1"/>
    <property type="molecule type" value="Genomic_DNA"/>
</dbReference>
<accession>A0ABQ1QW87</accession>
<feature type="transmembrane region" description="Helical" evidence="1">
    <location>
        <begin position="46"/>
        <end position="67"/>
    </location>
</feature>
<keyword evidence="3" id="KW-1185">Reference proteome</keyword>
<keyword evidence="1" id="KW-1133">Transmembrane helix</keyword>
<proteinExistence type="predicted"/>
<dbReference type="RefSeq" id="WP_099033493.1">
    <property type="nucleotide sequence ID" value="NZ_BMGJ01000001.1"/>
</dbReference>
<evidence type="ECO:0000256" key="1">
    <source>
        <dbReference type="SAM" id="Phobius"/>
    </source>
</evidence>
<feature type="transmembrane region" description="Helical" evidence="1">
    <location>
        <begin position="122"/>
        <end position="143"/>
    </location>
</feature>
<dbReference type="Proteomes" id="UP000614272">
    <property type="component" value="Unassembled WGS sequence"/>
</dbReference>
<sequence length="246" mass="27234">MLMLHNILLMFHIAVGTAALLLFWAPALMKKGSLDHIKFGHYYANVMYLVAGSGLVMSILVLTNPLTIHGEGVSADQATQISNQIRIFSGFLLFLSWLVLTSVRHGILVLRCKQDRRPLRRFSHLSLLFVLFISAIVLTLVGISSGKTLFLVFGPLGLFISTGMLHYVFRATIRPMQWWVEHLGAMIGSGIGAYTAFLAFGARVVLADSGYIQLLAWIAPGVIGTIIIARQSRKYTNKFAQIKESK</sequence>
<keyword evidence="1" id="KW-0812">Transmembrane</keyword>
<feature type="transmembrane region" description="Helical" evidence="1">
    <location>
        <begin position="87"/>
        <end position="110"/>
    </location>
</feature>
<feature type="transmembrane region" description="Helical" evidence="1">
    <location>
        <begin position="149"/>
        <end position="171"/>
    </location>
</feature>
<protein>
    <submittedName>
        <fullName evidence="2">Membrane protein</fullName>
    </submittedName>
</protein>
<evidence type="ECO:0000313" key="2">
    <source>
        <dbReference type="EMBL" id="GGD49411.1"/>
    </source>
</evidence>
<name>A0ABQ1QW87_9ALTE</name>
<gene>
    <name evidence="2" type="ORF">GCM10011357_01720</name>
</gene>
<evidence type="ECO:0000313" key="3">
    <source>
        <dbReference type="Proteomes" id="UP000614272"/>
    </source>
</evidence>
<keyword evidence="1" id="KW-0472">Membrane</keyword>